<evidence type="ECO:0000259" key="2">
    <source>
        <dbReference type="Pfam" id="PF05585"/>
    </source>
</evidence>
<evidence type="ECO:0000256" key="1">
    <source>
        <dbReference type="SAM" id="MobiDB-lite"/>
    </source>
</evidence>
<feature type="domain" description="DUF1758" evidence="2">
    <location>
        <begin position="241"/>
        <end position="315"/>
    </location>
</feature>
<dbReference type="AlphaFoldDB" id="A0AAN8FG70"/>
<evidence type="ECO:0000313" key="3">
    <source>
        <dbReference type="EMBL" id="KAK5970738.1"/>
    </source>
</evidence>
<dbReference type="Pfam" id="PF05585">
    <property type="entry name" value="DUF1758"/>
    <property type="match status" value="1"/>
</dbReference>
<evidence type="ECO:0000313" key="4">
    <source>
        <dbReference type="Proteomes" id="UP001331761"/>
    </source>
</evidence>
<organism evidence="3 4">
    <name type="scientific">Trichostrongylus colubriformis</name>
    <name type="common">Black scour worm</name>
    <dbReference type="NCBI Taxonomy" id="6319"/>
    <lineage>
        <taxon>Eukaryota</taxon>
        <taxon>Metazoa</taxon>
        <taxon>Ecdysozoa</taxon>
        <taxon>Nematoda</taxon>
        <taxon>Chromadorea</taxon>
        <taxon>Rhabditida</taxon>
        <taxon>Rhabditina</taxon>
        <taxon>Rhabditomorpha</taxon>
        <taxon>Strongyloidea</taxon>
        <taxon>Trichostrongylidae</taxon>
        <taxon>Trichostrongylus</taxon>
    </lineage>
</organism>
<reference evidence="3 4" key="1">
    <citation type="submission" date="2019-10" db="EMBL/GenBank/DDBJ databases">
        <title>Assembly and Annotation for the nematode Trichostrongylus colubriformis.</title>
        <authorList>
            <person name="Martin J."/>
        </authorList>
    </citation>
    <scope>NUCLEOTIDE SEQUENCE [LARGE SCALE GENOMIC DNA]</scope>
    <source>
        <strain evidence="3">G859</strain>
        <tissue evidence="3">Whole worm</tissue>
    </source>
</reference>
<name>A0AAN8FG70_TRICO</name>
<dbReference type="Gene3D" id="2.40.70.10">
    <property type="entry name" value="Acid Proteases"/>
    <property type="match status" value="1"/>
</dbReference>
<gene>
    <name evidence="3" type="ORF">GCK32_015166</name>
</gene>
<accession>A0AAN8FG70</accession>
<comment type="caution">
    <text evidence="3">The sequence shown here is derived from an EMBL/GenBank/DDBJ whole genome shotgun (WGS) entry which is preliminary data.</text>
</comment>
<dbReference type="InterPro" id="IPR021109">
    <property type="entry name" value="Peptidase_aspartic_dom_sf"/>
</dbReference>
<dbReference type="EMBL" id="WIXE01018654">
    <property type="protein sequence ID" value="KAK5970738.1"/>
    <property type="molecule type" value="Genomic_DNA"/>
</dbReference>
<proteinExistence type="predicted"/>
<dbReference type="SUPFAM" id="SSF50630">
    <property type="entry name" value="Acid proteases"/>
    <property type="match status" value="1"/>
</dbReference>
<feature type="region of interest" description="Disordered" evidence="1">
    <location>
        <begin position="164"/>
        <end position="187"/>
    </location>
</feature>
<protein>
    <recommendedName>
        <fullName evidence="2">DUF1758 domain-containing protein</fullName>
    </recommendedName>
</protein>
<sequence length="517" mass="56779">MTSALSTSQGLLTRASNRLKGLLADNSDLLQADLHFSIDNDVQRRQTGELRRKLRRATAAIKAATSKVEEALYKYSNTAEQLDENTPSIPELAKQITENSEAAQALLDQANKPTPSSHEGQQVVSELWKKGHMAAGCLCGACRLCGTSGHHTSICKKLYETTEIPRTPPATKPTKKPASKSTTQASTISASAKVNSVVFDQVHSEISDTILHVNDNAGSLILVGRVQLLNPTTAALEPVHTMLDTGADRSFISTELAERLQLKDVDSKRLSISTFGSNTPMVKRCGITVLKVWDANGAPHSFSVTKIDKITDTLQRNNLCLGDKRFLCDNDIQLSIEERRNPDEEEDHGGPQARYNLRLRARRITSRPSFLHLTTTSILPLLMTILLAHNAIATQTTTTSSPIQGHLTCVSGGVHLTSHNVRRYELCAENHCQVKDNPQANETVLFPPEVTLHQHHVQWKLSNGEFITMLDTVCPPVSFCDNVRCWFCTANVFKPECSPHTAIVVSAIVLYITIAVI</sequence>
<dbReference type="Proteomes" id="UP001331761">
    <property type="component" value="Unassembled WGS sequence"/>
</dbReference>
<keyword evidence="4" id="KW-1185">Reference proteome</keyword>
<dbReference type="InterPro" id="IPR008737">
    <property type="entry name" value="DUF1758"/>
</dbReference>